<dbReference type="InterPro" id="IPR013249">
    <property type="entry name" value="RNA_pol_sigma70_r4_t2"/>
</dbReference>
<dbReference type="EMBL" id="LECW02000014">
    <property type="protein sequence ID" value="KRT94009.1"/>
    <property type="molecule type" value="Genomic_DNA"/>
</dbReference>
<name>A0A0T6BQT0_9BACI</name>
<proteinExistence type="predicted"/>
<dbReference type="GO" id="GO:0006352">
    <property type="term" value="P:DNA-templated transcription initiation"/>
    <property type="evidence" value="ECO:0007669"/>
    <property type="project" value="InterPro"/>
</dbReference>
<dbReference type="NCBIfam" id="NF005385">
    <property type="entry name" value="PRK06930.1"/>
    <property type="match status" value="1"/>
</dbReference>
<evidence type="ECO:0000313" key="6">
    <source>
        <dbReference type="EMBL" id="KRT94009.1"/>
    </source>
</evidence>
<keyword evidence="3" id="KW-0238">DNA-binding</keyword>
<dbReference type="InterPro" id="IPR036388">
    <property type="entry name" value="WH-like_DNA-bd_sf"/>
</dbReference>
<dbReference type="InterPro" id="IPR039425">
    <property type="entry name" value="RNA_pol_sigma-70-like"/>
</dbReference>
<keyword evidence="9" id="KW-1185">Reference proteome</keyword>
<dbReference type="PANTHER" id="PTHR43133">
    <property type="entry name" value="RNA POLYMERASE ECF-TYPE SIGMA FACTO"/>
    <property type="match status" value="1"/>
</dbReference>
<dbReference type="CDD" id="cd06171">
    <property type="entry name" value="Sigma70_r4"/>
    <property type="match status" value="1"/>
</dbReference>
<evidence type="ECO:0000256" key="2">
    <source>
        <dbReference type="ARBA" id="ARBA00023082"/>
    </source>
</evidence>
<dbReference type="NCBIfam" id="TIGR02937">
    <property type="entry name" value="sigma70-ECF"/>
    <property type="match status" value="1"/>
</dbReference>
<dbReference type="GO" id="GO:0003677">
    <property type="term" value="F:DNA binding"/>
    <property type="evidence" value="ECO:0007669"/>
    <property type="project" value="UniProtKB-KW"/>
</dbReference>
<sequence length="186" mass="21373">MDELLPSYKKALRETWEIYKQLGDQRENDKKIVHEMISDLEYSIAWMENRRMPGLRRPASRKSRVIFKDPDLMARIYTIDHAAVPNASGRVTGEEIAMINECLSILTDRQREMFVMHEGEGFSYERIAELLGVTKATVQTTITRSRAKIQKYVNSNLVGGFRNGTGYKSVSGAYKRTYQLDGEKLS</sequence>
<comment type="caution">
    <text evidence="6">The sequence shown here is derived from an EMBL/GenBank/DDBJ whole genome shotgun (WGS) entry which is preliminary data.</text>
</comment>
<evidence type="ECO:0000256" key="4">
    <source>
        <dbReference type="ARBA" id="ARBA00023163"/>
    </source>
</evidence>
<gene>
    <name evidence="6" type="ORF">AB447_215290</name>
    <name evidence="7" type="ORF">P8828_21825</name>
</gene>
<reference evidence="7 9" key="3">
    <citation type="submission" date="2023-03" db="EMBL/GenBank/DDBJ databases">
        <title>Agriculturally important microbes genome sequencing.</title>
        <authorList>
            <person name="Dunlap C."/>
        </authorList>
    </citation>
    <scope>NUCLEOTIDE SEQUENCE [LARGE SCALE GENOMIC DNA]</scope>
    <source>
        <strain evidence="7 9">CBP-3203</strain>
    </source>
</reference>
<dbReference type="Proteomes" id="UP001341297">
    <property type="component" value="Unassembled WGS sequence"/>
</dbReference>
<evidence type="ECO:0000313" key="8">
    <source>
        <dbReference type="Proteomes" id="UP000036168"/>
    </source>
</evidence>
<dbReference type="Proteomes" id="UP000036168">
    <property type="component" value="Unassembled WGS sequence"/>
</dbReference>
<dbReference type="SUPFAM" id="SSF88659">
    <property type="entry name" value="Sigma3 and sigma4 domains of RNA polymerase sigma factors"/>
    <property type="match status" value="1"/>
</dbReference>
<dbReference type="EMBL" id="JARRTL010000031">
    <property type="protein sequence ID" value="MEC0487394.1"/>
    <property type="molecule type" value="Genomic_DNA"/>
</dbReference>
<dbReference type="Gene3D" id="1.10.10.10">
    <property type="entry name" value="Winged helix-like DNA-binding domain superfamily/Winged helix DNA-binding domain"/>
    <property type="match status" value="1"/>
</dbReference>
<organism evidence="6 8">
    <name type="scientific">Bacillus glycinifermentans</name>
    <dbReference type="NCBI Taxonomy" id="1664069"/>
    <lineage>
        <taxon>Bacteria</taxon>
        <taxon>Bacillati</taxon>
        <taxon>Bacillota</taxon>
        <taxon>Bacilli</taxon>
        <taxon>Bacillales</taxon>
        <taxon>Bacillaceae</taxon>
        <taxon>Bacillus</taxon>
    </lineage>
</organism>
<dbReference type="OrthoDB" id="2083683at2"/>
<evidence type="ECO:0000259" key="5">
    <source>
        <dbReference type="Pfam" id="PF08281"/>
    </source>
</evidence>
<keyword evidence="2" id="KW-0731">Sigma factor</keyword>
<dbReference type="GO" id="GO:0016987">
    <property type="term" value="F:sigma factor activity"/>
    <property type="evidence" value="ECO:0007669"/>
    <property type="project" value="UniProtKB-KW"/>
</dbReference>
<accession>A0A0T6BQT0</accession>
<evidence type="ECO:0000313" key="7">
    <source>
        <dbReference type="EMBL" id="MEC0487394.1"/>
    </source>
</evidence>
<reference evidence="6" key="2">
    <citation type="submission" date="2015-10" db="EMBL/GenBank/DDBJ databases">
        <authorList>
            <person name="Gilbert D.G."/>
        </authorList>
    </citation>
    <scope>NUCLEOTIDE SEQUENCE</scope>
    <source>
        <strain evidence="6">GO-13</strain>
    </source>
</reference>
<reference evidence="6 8" key="1">
    <citation type="journal article" date="2015" name="Int. J. Syst. Evol. Microbiol.">
        <title>Bacillus glycinifermentans sp. nov., isolated from fermented soybean paste.</title>
        <authorList>
            <person name="Kim S.J."/>
            <person name="Dunlap C.A."/>
            <person name="Kwon S.W."/>
            <person name="Rooney A.P."/>
        </authorList>
    </citation>
    <scope>NUCLEOTIDE SEQUENCE [LARGE SCALE GENOMIC DNA]</scope>
    <source>
        <strain evidence="6 8">GO-13</strain>
    </source>
</reference>
<dbReference type="RefSeq" id="WP_057957542.1">
    <property type="nucleotide sequence ID" value="NZ_JARRTL010000031.1"/>
</dbReference>
<dbReference type="PANTHER" id="PTHR43133:SF8">
    <property type="entry name" value="RNA POLYMERASE SIGMA FACTOR HI_1459-RELATED"/>
    <property type="match status" value="1"/>
</dbReference>
<evidence type="ECO:0000256" key="3">
    <source>
        <dbReference type="ARBA" id="ARBA00023125"/>
    </source>
</evidence>
<keyword evidence="4" id="KW-0804">Transcription</keyword>
<dbReference type="AlphaFoldDB" id="A0A0T6BQT0"/>
<feature type="domain" description="RNA polymerase sigma factor 70 region 4 type 2" evidence="5">
    <location>
        <begin position="98"/>
        <end position="149"/>
    </location>
</feature>
<protein>
    <submittedName>
        <fullName evidence="7">Sigma-70 family RNA polymerase sigma factor</fullName>
    </submittedName>
</protein>
<keyword evidence="1" id="KW-0805">Transcription regulation</keyword>
<dbReference type="Pfam" id="PF08281">
    <property type="entry name" value="Sigma70_r4_2"/>
    <property type="match status" value="1"/>
</dbReference>
<evidence type="ECO:0000256" key="1">
    <source>
        <dbReference type="ARBA" id="ARBA00023015"/>
    </source>
</evidence>
<dbReference type="InterPro" id="IPR013324">
    <property type="entry name" value="RNA_pol_sigma_r3/r4-like"/>
</dbReference>
<dbReference type="InterPro" id="IPR014284">
    <property type="entry name" value="RNA_pol_sigma-70_dom"/>
</dbReference>
<evidence type="ECO:0000313" key="9">
    <source>
        <dbReference type="Proteomes" id="UP001341297"/>
    </source>
</evidence>